<keyword evidence="2" id="KW-1185">Reference proteome</keyword>
<gene>
    <name evidence="1" type="ORF">LITE_LOCUS26504</name>
</gene>
<sequence>MVKEDAEKRAEWKSNTLFEHDKSVGVVVVGLDPYVNYHKLQYGTLCVRENPSCLFIATNRDAVGNMTDLQKWPGEVLAVWLLPCVCTYFLLQK</sequence>
<dbReference type="EMBL" id="CAMGYJ010000006">
    <property type="protein sequence ID" value="CAI0440402.1"/>
    <property type="molecule type" value="Genomic_DNA"/>
</dbReference>
<dbReference type="Proteomes" id="UP001154282">
    <property type="component" value="Unassembled WGS sequence"/>
</dbReference>
<dbReference type="InterPro" id="IPR023214">
    <property type="entry name" value="HAD_sf"/>
</dbReference>
<dbReference type="PANTHER" id="PTHR19288:SF75">
    <property type="entry name" value="PHOSPHOGLYCOLATE PHOSPHATASE 2"/>
    <property type="match status" value="1"/>
</dbReference>
<dbReference type="AlphaFoldDB" id="A0AAV0M2H3"/>
<dbReference type="Gene3D" id="3.40.50.1000">
    <property type="entry name" value="HAD superfamily/HAD-like"/>
    <property type="match status" value="1"/>
</dbReference>
<comment type="caution">
    <text evidence="1">The sequence shown here is derived from an EMBL/GenBank/DDBJ whole genome shotgun (WGS) entry which is preliminary data.</text>
</comment>
<evidence type="ECO:0000313" key="2">
    <source>
        <dbReference type="Proteomes" id="UP001154282"/>
    </source>
</evidence>
<accession>A0AAV0M2H3</accession>
<proteinExistence type="predicted"/>
<dbReference type="GO" id="GO:0005737">
    <property type="term" value="C:cytoplasm"/>
    <property type="evidence" value="ECO:0007669"/>
    <property type="project" value="TreeGrafter"/>
</dbReference>
<reference evidence="1" key="1">
    <citation type="submission" date="2022-08" db="EMBL/GenBank/DDBJ databases">
        <authorList>
            <person name="Gutierrez-Valencia J."/>
        </authorList>
    </citation>
    <scope>NUCLEOTIDE SEQUENCE</scope>
</reference>
<organism evidence="1 2">
    <name type="scientific">Linum tenue</name>
    <dbReference type="NCBI Taxonomy" id="586396"/>
    <lineage>
        <taxon>Eukaryota</taxon>
        <taxon>Viridiplantae</taxon>
        <taxon>Streptophyta</taxon>
        <taxon>Embryophyta</taxon>
        <taxon>Tracheophyta</taxon>
        <taxon>Spermatophyta</taxon>
        <taxon>Magnoliopsida</taxon>
        <taxon>eudicotyledons</taxon>
        <taxon>Gunneridae</taxon>
        <taxon>Pentapetalae</taxon>
        <taxon>rosids</taxon>
        <taxon>fabids</taxon>
        <taxon>Malpighiales</taxon>
        <taxon>Linaceae</taxon>
        <taxon>Linum</taxon>
    </lineage>
</organism>
<name>A0AAV0M2H3_9ROSI</name>
<dbReference type="PANTHER" id="PTHR19288">
    <property type="entry name" value="4-NITROPHENYLPHOSPHATASE-RELATED"/>
    <property type="match status" value="1"/>
</dbReference>
<dbReference type="GO" id="GO:0016791">
    <property type="term" value="F:phosphatase activity"/>
    <property type="evidence" value="ECO:0007669"/>
    <property type="project" value="TreeGrafter"/>
</dbReference>
<evidence type="ECO:0000313" key="1">
    <source>
        <dbReference type="EMBL" id="CAI0440402.1"/>
    </source>
</evidence>
<protein>
    <submittedName>
        <fullName evidence="1">Uncharacterized protein</fullName>
    </submittedName>
</protein>